<gene>
    <name evidence="2" type="ORF">PCLFYP37_03139</name>
</gene>
<feature type="signal peptide" evidence="1">
    <location>
        <begin position="1"/>
        <end position="18"/>
    </location>
</feature>
<evidence type="ECO:0008006" key="3">
    <source>
        <dbReference type="Google" id="ProtNLM"/>
    </source>
</evidence>
<protein>
    <recommendedName>
        <fullName evidence="3">PEGA domain protein</fullName>
    </recommendedName>
</protein>
<organism evidence="2">
    <name type="scientific">Paraprevotella clara</name>
    <dbReference type="NCBI Taxonomy" id="454154"/>
    <lineage>
        <taxon>Bacteria</taxon>
        <taxon>Pseudomonadati</taxon>
        <taxon>Bacteroidota</taxon>
        <taxon>Bacteroidia</taxon>
        <taxon>Bacteroidales</taxon>
        <taxon>Prevotellaceae</taxon>
        <taxon>Paraprevotella</taxon>
    </lineage>
</organism>
<dbReference type="NCBIfam" id="TIGR04183">
    <property type="entry name" value="Por_Secre_tail"/>
    <property type="match status" value="1"/>
</dbReference>
<dbReference type="AlphaFoldDB" id="A0A6N3FD12"/>
<sequence>MKKILLLLCLFLGMQTYAQDEVRELTTVIKVTPSSSERFDVAQLQLELNGQGMPENGFVWDATSSSFKGKLSYNPYEDNFIRLYMPDQSISYEGPILFDFGNPEITTVEVNADFSPYHYVSFTSGSPEDYNVELDYIGLSDGSSWNSSYPGVQIRQMDNGEYLRTGEYIYELSAFTPEGISVDVKNGNVTVEDEDVAVTTAEKLDDMTLVTFQVKDAEGKPGEAEVILLQANLDLSTDEQGSVQGYLQPGTYYYYPEMEGNYLASPATDLATFTASGKTTTVGYSFQDKGYKPVTFRTEGDVQSGSLIISPVGMEYNEFYMNNIDFPYSVYMVDGLYKYVVEPGYNANTNFETAHGLVNTAENRDVVCAFHSSDYGTMRFKLKGAEEGYAYTIYAMSGQESRATDFMPVTGGDGVIGTWEAELGLKTGAYTYALERQDYATQQVDFLTLGAFDMEEQQEVEIDLSKTESVPVEVSVANLPDFMEGRSFTCEVSTSRGERLWQFRIESGETKFRTRLPEGEYVFNWNSYSSYSGEDGIELDYVAHETVEGVSDKVVLDFSRLAYARVKTVVPDGLEADYCNVSTGGDFITEIEFEGSSMATYVILAPGQYDIQATASDYEGVDVHVSDLQAVTLEAGRLTDVELHIDRKQEGILVELEVENVKGHNLAGATVTLNGKVYRTNASGYLTLADVRGDEIRMKVEAEGYLPFEKVYAVSDIYRYVGETYMNVVLMPKGGSSVSAVETDGPLSVERTVVDGRIVISNATDKVWNVRLVSLSGAVVAQDEVPAGTTELQVGHLRKGMYLLNLYRDGMQKTIKVIKK</sequence>
<dbReference type="SUPFAM" id="SSF49464">
    <property type="entry name" value="Carboxypeptidase regulatory domain-like"/>
    <property type="match status" value="1"/>
</dbReference>
<proteinExistence type="predicted"/>
<evidence type="ECO:0000313" key="2">
    <source>
        <dbReference type="EMBL" id="VYU50067.1"/>
    </source>
</evidence>
<feature type="chain" id="PRO_5026918140" description="PEGA domain protein" evidence="1">
    <location>
        <begin position="19"/>
        <end position="820"/>
    </location>
</feature>
<name>A0A6N3FD12_9BACT</name>
<evidence type="ECO:0000256" key="1">
    <source>
        <dbReference type="SAM" id="SignalP"/>
    </source>
</evidence>
<dbReference type="RefSeq" id="WP_412442524.1">
    <property type="nucleotide sequence ID" value="NZ_CACRUT010000020.1"/>
</dbReference>
<reference evidence="2" key="1">
    <citation type="submission" date="2019-11" db="EMBL/GenBank/DDBJ databases">
        <authorList>
            <person name="Feng L."/>
        </authorList>
    </citation>
    <scope>NUCLEOTIDE SEQUENCE</scope>
    <source>
        <strain evidence="2">PclaraLFYP37</strain>
    </source>
</reference>
<dbReference type="InterPro" id="IPR008969">
    <property type="entry name" value="CarboxyPept-like_regulatory"/>
</dbReference>
<accession>A0A6N3FD12</accession>
<dbReference type="InterPro" id="IPR026444">
    <property type="entry name" value="Secre_tail"/>
</dbReference>
<dbReference type="EMBL" id="CACRUT010000020">
    <property type="protein sequence ID" value="VYU50067.1"/>
    <property type="molecule type" value="Genomic_DNA"/>
</dbReference>
<keyword evidence="1" id="KW-0732">Signal</keyword>